<dbReference type="Proteomes" id="UP000184066">
    <property type="component" value="Unassembled WGS sequence"/>
</dbReference>
<accession>A0A1M7S7M5</accession>
<dbReference type="InterPro" id="IPR011547">
    <property type="entry name" value="SLC26A/SulP_dom"/>
</dbReference>
<evidence type="ECO:0000256" key="5">
    <source>
        <dbReference type="SAM" id="Phobius"/>
    </source>
</evidence>
<evidence type="ECO:0000313" key="7">
    <source>
        <dbReference type="EMBL" id="SHN54659.1"/>
    </source>
</evidence>
<feature type="transmembrane region" description="Helical" evidence="5">
    <location>
        <begin position="68"/>
        <end position="99"/>
    </location>
</feature>
<dbReference type="EMBL" id="FRDL01000002">
    <property type="protein sequence ID" value="SHN54659.1"/>
    <property type="molecule type" value="Genomic_DNA"/>
</dbReference>
<dbReference type="GO" id="GO:0055085">
    <property type="term" value="P:transmembrane transport"/>
    <property type="evidence" value="ECO:0007669"/>
    <property type="project" value="InterPro"/>
</dbReference>
<feature type="transmembrane region" description="Helical" evidence="5">
    <location>
        <begin position="111"/>
        <end position="130"/>
    </location>
</feature>
<keyword evidence="2 5" id="KW-0812">Transmembrane</keyword>
<dbReference type="Pfam" id="PF00916">
    <property type="entry name" value="Sulfate_transp"/>
    <property type="match status" value="1"/>
</dbReference>
<feature type="transmembrane region" description="Helical" evidence="5">
    <location>
        <begin position="136"/>
        <end position="155"/>
    </location>
</feature>
<feature type="domain" description="SLC26A/SulP transporter" evidence="6">
    <location>
        <begin position="35"/>
        <end position="204"/>
    </location>
</feature>
<dbReference type="STRING" id="1189325.SAMN04488119_103483"/>
<evidence type="ECO:0000313" key="8">
    <source>
        <dbReference type="Proteomes" id="UP000184066"/>
    </source>
</evidence>
<evidence type="ECO:0000256" key="1">
    <source>
        <dbReference type="ARBA" id="ARBA00004141"/>
    </source>
</evidence>
<feature type="transmembrane region" description="Helical" evidence="5">
    <location>
        <begin position="40"/>
        <end position="62"/>
    </location>
</feature>
<keyword evidence="8" id="KW-1185">Reference proteome</keyword>
<evidence type="ECO:0000256" key="3">
    <source>
        <dbReference type="ARBA" id="ARBA00022989"/>
    </source>
</evidence>
<gene>
    <name evidence="7" type="ORF">SAMN05216200_10225</name>
</gene>
<sequence>MNRIPASAPETPGFADLYTPKLVTVLREGYGLGHLRADAVAGLTVAIVALPLSMAIAIASGATPAQGLWTAIVGGFLASLLGGSRFQIGGPAGAFIVLVSATAVRHGMDGLILATFLSGIILAAVGLLRLGAFVKFIPFPVTVGFTSGIAVIIFASQLRELLGMNLTHEPGPLLEKIPALWAARDTVTPQAAALSAATAGAILALRR</sequence>
<comment type="subcellular location">
    <subcellularLocation>
        <location evidence="1">Membrane</location>
        <topology evidence="1">Multi-pass membrane protein</topology>
    </subcellularLocation>
</comment>
<reference evidence="7 8" key="1">
    <citation type="submission" date="2016-12" db="EMBL/GenBank/DDBJ databases">
        <authorList>
            <person name="Song W.-J."/>
            <person name="Kurnit D.M."/>
        </authorList>
    </citation>
    <scope>NUCLEOTIDE SEQUENCE [LARGE SCALE GENOMIC DNA]</scope>
    <source>
        <strain evidence="7 8">CGMCC 1.10808</strain>
    </source>
</reference>
<evidence type="ECO:0000256" key="4">
    <source>
        <dbReference type="ARBA" id="ARBA00023136"/>
    </source>
</evidence>
<dbReference type="AlphaFoldDB" id="A0A1M7S7M5"/>
<name>A0A1M7S7M5_9RHOB</name>
<dbReference type="GO" id="GO:0016020">
    <property type="term" value="C:membrane"/>
    <property type="evidence" value="ECO:0007669"/>
    <property type="project" value="UniProtKB-SubCell"/>
</dbReference>
<dbReference type="PANTHER" id="PTHR11814">
    <property type="entry name" value="SULFATE TRANSPORTER"/>
    <property type="match status" value="1"/>
</dbReference>
<evidence type="ECO:0000256" key="2">
    <source>
        <dbReference type="ARBA" id="ARBA00022692"/>
    </source>
</evidence>
<keyword evidence="3 5" id="KW-1133">Transmembrane helix</keyword>
<dbReference type="InterPro" id="IPR001902">
    <property type="entry name" value="SLC26A/SulP_fam"/>
</dbReference>
<keyword evidence="4 5" id="KW-0472">Membrane</keyword>
<evidence type="ECO:0000259" key="6">
    <source>
        <dbReference type="Pfam" id="PF00916"/>
    </source>
</evidence>
<organism evidence="7 8">
    <name type="scientific">Oceanicella actignis</name>
    <dbReference type="NCBI Taxonomy" id="1189325"/>
    <lineage>
        <taxon>Bacteria</taxon>
        <taxon>Pseudomonadati</taxon>
        <taxon>Pseudomonadota</taxon>
        <taxon>Alphaproteobacteria</taxon>
        <taxon>Rhodobacterales</taxon>
        <taxon>Paracoccaceae</taxon>
        <taxon>Oceanicella</taxon>
    </lineage>
</organism>
<protein>
    <submittedName>
        <fullName evidence="7">Sulfate permease, SulP family</fullName>
    </submittedName>
</protein>
<proteinExistence type="predicted"/>